<keyword evidence="6" id="KW-0645">Protease</keyword>
<keyword evidence="4" id="KW-0964">Secreted</keyword>
<evidence type="ECO:0000256" key="15">
    <source>
        <dbReference type="PROSITE-ProRule" id="PRU01379"/>
    </source>
</evidence>
<dbReference type="Gene3D" id="3.30.70.340">
    <property type="entry name" value="Metallocarboxypeptidase-like"/>
    <property type="match status" value="1"/>
</dbReference>
<evidence type="ECO:0000256" key="6">
    <source>
        <dbReference type="ARBA" id="ARBA00022670"/>
    </source>
</evidence>
<keyword evidence="18" id="KW-1185">Reference proteome</keyword>
<dbReference type="InterPro" id="IPR057246">
    <property type="entry name" value="CARBOXYPEPT_ZN_1"/>
</dbReference>
<feature type="active site" description="Proton donor/acceptor" evidence="15">
    <location>
        <position position="376"/>
    </location>
</feature>
<dbReference type="Pfam" id="PF00246">
    <property type="entry name" value="Peptidase_M14"/>
    <property type="match status" value="1"/>
</dbReference>
<dbReference type="Proteomes" id="UP000008820">
    <property type="component" value="Chromosome 2"/>
</dbReference>
<dbReference type="EnsemblMetazoa" id="AAEL008600-RA">
    <property type="protein sequence ID" value="AAEL008600-PA"/>
    <property type="gene ID" value="AAEL008600"/>
</dbReference>
<dbReference type="OrthoDB" id="3626597at2759"/>
<evidence type="ECO:0000259" key="16">
    <source>
        <dbReference type="PROSITE" id="PS52035"/>
    </source>
</evidence>
<dbReference type="VEuPathDB" id="VectorBase:AAEL008600"/>
<dbReference type="InterPro" id="IPR000834">
    <property type="entry name" value="Peptidase_M14"/>
</dbReference>
<dbReference type="Gene3D" id="3.40.630.10">
    <property type="entry name" value="Zn peptidases"/>
    <property type="match status" value="1"/>
</dbReference>
<organism evidence="17 18">
    <name type="scientific">Aedes aegypti</name>
    <name type="common">Yellowfever mosquito</name>
    <name type="synonym">Culex aegypti</name>
    <dbReference type="NCBI Taxonomy" id="7159"/>
    <lineage>
        <taxon>Eukaryota</taxon>
        <taxon>Metazoa</taxon>
        <taxon>Ecdysozoa</taxon>
        <taxon>Arthropoda</taxon>
        <taxon>Hexapoda</taxon>
        <taxon>Insecta</taxon>
        <taxon>Pterygota</taxon>
        <taxon>Neoptera</taxon>
        <taxon>Endopterygota</taxon>
        <taxon>Diptera</taxon>
        <taxon>Nematocera</taxon>
        <taxon>Culicoidea</taxon>
        <taxon>Culicidae</taxon>
        <taxon>Culicinae</taxon>
        <taxon>Aedini</taxon>
        <taxon>Aedes</taxon>
        <taxon>Stegomyia</taxon>
    </lineage>
</organism>
<keyword evidence="10" id="KW-0862">Zinc</keyword>
<keyword evidence="7" id="KW-0479">Metal-binding</keyword>
<dbReference type="AlphaFoldDB" id="A0A1S4FJX8"/>
<dbReference type="GO" id="GO:0008270">
    <property type="term" value="F:zinc ion binding"/>
    <property type="evidence" value="ECO:0007669"/>
    <property type="project" value="InterPro"/>
</dbReference>
<accession>A0A1S4FJX8</accession>
<evidence type="ECO:0000256" key="9">
    <source>
        <dbReference type="ARBA" id="ARBA00022801"/>
    </source>
</evidence>
<evidence type="ECO:0000256" key="2">
    <source>
        <dbReference type="ARBA" id="ARBA00004613"/>
    </source>
</evidence>
<evidence type="ECO:0000256" key="1">
    <source>
        <dbReference type="ARBA" id="ARBA00001947"/>
    </source>
</evidence>
<dbReference type="PANTHER" id="PTHR11705">
    <property type="entry name" value="PROTEASE FAMILY M14 CARBOXYPEPTIDASE A,B"/>
    <property type="match status" value="1"/>
</dbReference>
<evidence type="ECO:0000256" key="13">
    <source>
        <dbReference type="ARBA" id="ARBA00057299"/>
    </source>
</evidence>
<keyword evidence="9" id="KW-0378">Hydrolase</keyword>
<dbReference type="FunFam" id="3.30.70.340:FF:000002">
    <property type="entry name" value="Carboxypeptidase A"/>
    <property type="match status" value="1"/>
</dbReference>
<evidence type="ECO:0000256" key="7">
    <source>
        <dbReference type="ARBA" id="ARBA00022723"/>
    </source>
</evidence>
<reference evidence="17 18" key="1">
    <citation type="submission" date="2017-06" db="EMBL/GenBank/DDBJ databases">
        <title>Aedes aegypti genome working group (AGWG) sequencing and assembly.</title>
        <authorList>
            <consortium name="Aedes aegypti Genome Working Group (AGWG)"/>
            <person name="Matthews B.J."/>
        </authorList>
    </citation>
    <scope>NUCLEOTIDE SEQUENCE [LARGE SCALE GENOMIC DNA]</scope>
    <source>
        <strain evidence="17 18">LVP_AGWG</strain>
    </source>
</reference>
<keyword evidence="8" id="KW-0732">Signal</keyword>
<dbReference type="CDD" id="cd03860">
    <property type="entry name" value="M14_CP_A-B_like"/>
    <property type="match status" value="1"/>
</dbReference>
<feature type="domain" description="Peptidase M14" evidence="16">
    <location>
        <begin position="118"/>
        <end position="410"/>
    </location>
</feature>
<evidence type="ECO:0000256" key="12">
    <source>
        <dbReference type="ARBA" id="ARBA00023157"/>
    </source>
</evidence>
<dbReference type="InterPro" id="IPR036990">
    <property type="entry name" value="M14A-like_propep"/>
</dbReference>
<evidence type="ECO:0000256" key="11">
    <source>
        <dbReference type="ARBA" id="ARBA00023049"/>
    </source>
</evidence>
<keyword evidence="5" id="KW-0121">Carboxypeptidase</keyword>
<reference evidence="17" key="2">
    <citation type="submission" date="2020-05" db="UniProtKB">
        <authorList>
            <consortium name="EnsemblMetazoa"/>
        </authorList>
    </citation>
    <scope>IDENTIFICATION</scope>
    <source>
        <strain evidence="17">LVP_AGWG</strain>
    </source>
</reference>
<dbReference type="GO" id="GO:0005615">
    <property type="term" value="C:extracellular space"/>
    <property type="evidence" value="ECO:0007669"/>
    <property type="project" value="TreeGrafter"/>
</dbReference>
<dbReference type="SUPFAM" id="SSF54897">
    <property type="entry name" value="Protease propeptides/inhibitors"/>
    <property type="match status" value="1"/>
</dbReference>
<evidence type="ECO:0000256" key="3">
    <source>
        <dbReference type="ARBA" id="ARBA00005988"/>
    </source>
</evidence>
<dbReference type="PRINTS" id="PR00765">
    <property type="entry name" value="CRBOXYPTASEA"/>
</dbReference>
<comment type="function">
    <text evidence="13">Involved in the digestion of the blood meal.</text>
</comment>
<dbReference type="GO" id="GO:0006508">
    <property type="term" value="P:proteolysis"/>
    <property type="evidence" value="ECO:0007669"/>
    <property type="project" value="UniProtKB-KW"/>
</dbReference>
<evidence type="ECO:0000256" key="10">
    <source>
        <dbReference type="ARBA" id="ARBA00022833"/>
    </source>
</evidence>
<dbReference type="InterPro" id="IPR003146">
    <property type="entry name" value="M14A_act_pep"/>
</dbReference>
<keyword evidence="11" id="KW-0482">Metalloprotease</keyword>
<evidence type="ECO:0000313" key="17">
    <source>
        <dbReference type="EnsemblMetazoa" id="AAEL008600-PA"/>
    </source>
</evidence>
<evidence type="ECO:0000256" key="4">
    <source>
        <dbReference type="ARBA" id="ARBA00022525"/>
    </source>
</evidence>
<name>A0A1S4FJX8_AEDAE</name>
<protein>
    <recommendedName>
        <fullName evidence="14">Zinc carboxypeptidase A 1</fullName>
    </recommendedName>
</protein>
<dbReference type="GO" id="GO:0004181">
    <property type="term" value="F:metallocarboxypeptidase activity"/>
    <property type="evidence" value="ECO:0007669"/>
    <property type="project" value="InterPro"/>
</dbReference>
<sequence>MKCRSLVWLLFAVGVCSTIADRVRFDNYRVYDVSVDNDEQLKVLQYLEQFSDGYSFWESPVQTNMNLKMVVPPHKVGDFEEMTERLNMKSSLTVNNLQELVDNEQPKRVARAGFTWENYHTLEDMYEWFDELVAQYGSILTIESYGVSHENREMKAIKLSKNSGNPGIFLESNIHAREWITSATATWILNELLTSSDPTVQNLANNYDWYILPVINPDGFAYSKDVNRMWRKNRYPHSILCYGVDMNRNFPGHWMEGGASSNPCSDTFAGPFEGSEIETQNVMNYFLKYKDRIDLYLSFHSYGQYMLFPFGHNGADLAANYYDWMEIATSAAAALSQRFGTLYTFGTTSDVLYVASGSSPDWAHAVHDTPIAVTYEFRDKGTNGFILPADQIIPNAQEVLDSLIAFFSKGKELGYFQNRAA</sequence>
<evidence type="ECO:0000256" key="5">
    <source>
        <dbReference type="ARBA" id="ARBA00022645"/>
    </source>
</evidence>
<comment type="cofactor">
    <cofactor evidence="1">
        <name>Zn(2+)</name>
        <dbReference type="ChEBI" id="CHEBI:29105"/>
    </cofactor>
</comment>
<dbReference type="PANTHER" id="PTHR11705:SF123">
    <property type="entry name" value="PEPTIDASE M14 CARBOXYPEPTIDASE A DOMAIN-CONTAINING PROTEIN-RELATED"/>
    <property type="match status" value="1"/>
</dbReference>
<dbReference type="SMART" id="SM00631">
    <property type="entry name" value="Zn_pept"/>
    <property type="match status" value="1"/>
</dbReference>
<evidence type="ECO:0000256" key="8">
    <source>
        <dbReference type="ARBA" id="ARBA00022729"/>
    </source>
</evidence>
<dbReference type="InParanoid" id="A0A1S4FJX8"/>
<dbReference type="PROSITE" id="PS00132">
    <property type="entry name" value="CARBOXYPEPT_ZN_1"/>
    <property type="match status" value="1"/>
</dbReference>
<dbReference type="FunFam" id="3.40.630.10:FF:000040">
    <property type="entry name" value="zinc carboxypeptidase"/>
    <property type="match status" value="1"/>
</dbReference>
<gene>
    <name evidence="17" type="primary">5570824</name>
</gene>
<evidence type="ECO:0000256" key="14">
    <source>
        <dbReference type="ARBA" id="ARBA00069039"/>
    </source>
</evidence>
<dbReference type="PROSITE" id="PS52035">
    <property type="entry name" value="PEPTIDASE_M14"/>
    <property type="match status" value="1"/>
</dbReference>
<evidence type="ECO:0000313" key="18">
    <source>
        <dbReference type="Proteomes" id="UP000008820"/>
    </source>
</evidence>
<dbReference type="FunCoup" id="A0A1S4FJX8">
    <property type="interactions" value="50"/>
</dbReference>
<comment type="similarity">
    <text evidence="3 15">Belongs to the peptidase M14 family.</text>
</comment>
<comment type="subcellular location">
    <subcellularLocation>
        <location evidence="2">Secreted</location>
    </subcellularLocation>
</comment>
<keyword evidence="12" id="KW-1015">Disulfide bond</keyword>
<dbReference type="SUPFAM" id="SSF53187">
    <property type="entry name" value="Zn-dependent exopeptidases"/>
    <property type="match status" value="1"/>
</dbReference>
<proteinExistence type="inferred from homology"/>
<dbReference type="Pfam" id="PF02244">
    <property type="entry name" value="Propep_M14"/>
    <property type="match status" value="1"/>
</dbReference>